<sequence length="133" mass="14871">MAMKPRINDAQLREQRQREYNASQTLAARYPQVQELLLELRFTEGDEVPLLSPYRQIFTGEMQAFFELRCPSRSCAGGGFDLGRAVDDAARGRARSEGGRLFCRGVNTEGAGRGESCRVQLSYGIEVVPLTPR</sequence>
<protein>
    <submittedName>
        <fullName evidence="1">Uncharacterized protein</fullName>
    </submittedName>
</protein>
<name>A0A1H9JBD3_9GAMM</name>
<organism evidence="1 2">
    <name type="scientific">Solimonas aquatica</name>
    <dbReference type="NCBI Taxonomy" id="489703"/>
    <lineage>
        <taxon>Bacteria</taxon>
        <taxon>Pseudomonadati</taxon>
        <taxon>Pseudomonadota</taxon>
        <taxon>Gammaproteobacteria</taxon>
        <taxon>Nevskiales</taxon>
        <taxon>Nevskiaceae</taxon>
        <taxon>Solimonas</taxon>
    </lineage>
</organism>
<proteinExistence type="predicted"/>
<evidence type="ECO:0000313" key="2">
    <source>
        <dbReference type="Proteomes" id="UP000199233"/>
    </source>
</evidence>
<dbReference type="EMBL" id="FOFS01000011">
    <property type="protein sequence ID" value="SEQ84083.1"/>
    <property type="molecule type" value="Genomic_DNA"/>
</dbReference>
<dbReference type="OrthoDB" id="7063297at2"/>
<reference evidence="1 2" key="1">
    <citation type="submission" date="2016-10" db="EMBL/GenBank/DDBJ databases">
        <authorList>
            <person name="de Groot N.N."/>
        </authorList>
    </citation>
    <scope>NUCLEOTIDE SEQUENCE [LARGE SCALE GENOMIC DNA]</scope>
    <source>
        <strain evidence="1 2">DSM 25927</strain>
    </source>
</reference>
<dbReference type="AlphaFoldDB" id="A0A1H9JBD3"/>
<evidence type="ECO:0000313" key="1">
    <source>
        <dbReference type="EMBL" id="SEQ84083.1"/>
    </source>
</evidence>
<dbReference type="Proteomes" id="UP000199233">
    <property type="component" value="Unassembled WGS sequence"/>
</dbReference>
<keyword evidence="2" id="KW-1185">Reference proteome</keyword>
<dbReference type="RefSeq" id="WP_143068966.1">
    <property type="nucleotide sequence ID" value="NZ_FOFS01000011.1"/>
</dbReference>
<accession>A0A1H9JBD3</accession>
<gene>
    <name evidence="1" type="ORF">SAMN04488038_11189</name>
</gene>